<sequence length="270" mass="29858">MLNVESTPKQDIKQYHIQNPLSGTFPNNKSINTDAPYTKSSQAELTESGTSRMTDEFIMWNSSSSPITSEIEEVFQDCCSIASSGLMKSDTIEKGELFVVSLPPPSLSSKNKSNSAIKSKVLLNLFTCGVIETNDSAMKIISKNSSSRFYRADETCEGKMFRRSGRISHIVHTQQEPPQDNSKLWGNCFNGVKNIKESCQFSVYNTLSATDKPPTVPSCLQCGKGFKPEKLLKHMQQCKGLKDQSKGYRNASPMVERTSAECTSAEYGLS</sequence>
<dbReference type="AlphaFoldDB" id="A0A2G5EDU2"/>
<evidence type="ECO:0000256" key="1">
    <source>
        <dbReference type="SAM" id="MobiDB-lite"/>
    </source>
</evidence>
<dbReference type="EMBL" id="KZ305026">
    <property type="protein sequence ID" value="PIA53934.1"/>
    <property type="molecule type" value="Genomic_DNA"/>
</dbReference>
<name>A0A2G5EDU2_AQUCA</name>
<organism evidence="2 3">
    <name type="scientific">Aquilegia coerulea</name>
    <name type="common">Rocky mountain columbine</name>
    <dbReference type="NCBI Taxonomy" id="218851"/>
    <lineage>
        <taxon>Eukaryota</taxon>
        <taxon>Viridiplantae</taxon>
        <taxon>Streptophyta</taxon>
        <taxon>Embryophyta</taxon>
        <taxon>Tracheophyta</taxon>
        <taxon>Spermatophyta</taxon>
        <taxon>Magnoliopsida</taxon>
        <taxon>Ranunculales</taxon>
        <taxon>Ranunculaceae</taxon>
        <taxon>Thalictroideae</taxon>
        <taxon>Aquilegia</taxon>
    </lineage>
</organism>
<reference evidence="2 3" key="1">
    <citation type="submission" date="2017-09" db="EMBL/GenBank/DDBJ databases">
        <title>WGS assembly of Aquilegia coerulea Goldsmith.</title>
        <authorList>
            <person name="Hodges S."/>
            <person name="Kramer E."/>
            <person name="Nordborg M."/>
            <person name="Tomkins J."/>
            <person name="Borevitz J."/>
            <person name="Derieg N."/>
            <person name="Yan J."/>
            <person name="Mihaltcheva S."/>
            <person name="Hayes R.D."/>
            <person name="Rokhsar D."/>
        </authorList>
    </citation>
    <scope>NUCLEOTIDE SEQUENCE [LARGE SCALE GENOMIC DNA]</scope>
    <source>
        <strain evidence="3">cv. Goldsmith</strain>
    </source>
</reference>
<proteinExistence type="predicted"/>
<gene>
    <name evidence="2" type="ORF">AQUCO_00900478v1</name>
</gene>
<feature type="region of interest" description="Disordered" evidence="1">
    <location>
        <begin position="19"/>
        <end position="48"/>
    </location>
</feature>
<evidence type="ECO:0000313" key="3">
    <source>
        <dbReference type="Proteomes" id="UP000230069"/>
    </source>
</evidence>
<dbReference type="Proteomes" id="UP000230069">
    <property type="component" value="Unassembled WGS sequence"/>
</dbReference>
<dbReference type="InParanoid" id="A0A2G5EDU2"/>
<evidence type="ECO:0000313" key="2">
    <source>
        <dbReference type="EMBL" id="PIA53934.1"/>
    </source>
</evidence>
<dbReference type="OrthoDB" id="1907705at2759"/>
<protein>
    <submittedName>
        <fullName evidence="2">Uncharacterized protein</fullName>
    </submittedName>
</protein>
<accession>A0A2G5EDU2</accession>
<keyword evidence="3" id="KW-1185">Reference proteome</keyword>